<dbReference type="AlphaFoldDB" id="Q1JYH5"/>
<name>Q1JYH5_DESA6</name>
<comment type="caution">
    <text evidence="1">The sequence shown here is derived from an EMBL/GenBank/DDBJ whole genome shotgun (WGS) entry which is preliminary data.</text>
</comment>
<reference evidence="1" key="2">
    <citation type="submission" date="2006-05" db="EMBL/GenBank/DDBJ databases">
        <title>Sequencing of the draft genome and assembly of Desulfuromonas acetoxidans DSM 684.</title>
        <authorList>
            <consortium name="US DOE Joint Genome Institute (JGI-PGF)"/>
            <person name="Copeland A."/>
            <person name="Lucas S."/>
            <person name="Lapidus A."/>
            <person name="Barry K."/>
            <person name="Detter J.C."/>
            <person name="Glavina del Rio T."/>
            <person name="Hammon N."/>
            <person name="Israni S."/>
            <person name="Dalin E."/>
            <person name="Tice H."/>
            <person name="Bruce D."/>
            <person name="Pitluck S."/>
            <person name="Richardson P."/>
        </authorList>
    </citation>
    <scope>NUCLEOTIDE SEQUENCE [LARGE SCALE GENOMIC DNA]</scope>
    <source>
        <strain evidence="1">DSM 684</strain>
    </source>
</reference>
<dbReference type="Proteomes" id="UP000005695">
    <property type="component" value="Unassembled WGS sequence"/>
</dbReference>
<organism evidence="1 2">
    <name type="scientific">Desulfuromonas acetoxidans (strain DSM 684 / 11070)</name>
    <dbReference type="NCBI Taxonomy" id="281689"/>
    <lineage>
        <taxon>Bacteria</taxon>
        <taxon>Pseudomonadati</taxon>
        <taxon>Thermodesulfobacteriota</taxon>
        <taxon>Desulfuromonadia</taxon>
        <taxon>Desulfuromonadales</taxon>
        <taxon>Desulfuromonadaceae</taxon>
        <taxon>Desulfuromonas</taxon>
    </lineage>
</organism>
<reference evidence="1" key="1">
    <citation type="submission" date="2006-05" db="EMBL/GenBank/DDBJ databases">
        <title>Annotation of the draft genome assembly of Desulfuromonas acetoxidans DSM 684.</title>
        <authorList>
            <consortium name="US DOE Joint Genome Institute (JGI-ORNL)"/>
            <person name="Larimer F."/>
            <person name="Land M."/>
            <person name="Hauser L."/>
        </authorList>
    </citation>
    <scope>NUCLEOTIDE SEQUENCE [LARGE SCALE GENOMIC DNA]</scope>
    <source>
        <strain evidence="1">DSM 684</strain>
    </source>
</reference>
<gene>
    <name evidence="1" type="ORF">Dace_1200</name>
</gene>
<evidence type="ECO:0000313" key="2">
    <source>
        <dbReference type="Proteomes" id="UP000005695"/>
    </source>
</evidence>
<proteinExistence type="predicted"/>
<accession>Q1JYH5</accession>
<sequence>MGQRIVAKNTIRLVLALLLVCALGVVVAYVDSTSQKDPHQQTAKQQNLLSIRGVRSTVYSGGSAECSVVIENLTIPRQAQSFSLTPISAEFDAVAHGVELTFYSEAKDSAVGHLFKKTGDIVLDIILNQEDAEKFSIKKIFFYDVTLELKDKSESVFLVDAERMVLNQKNGHCRISGCSILLPETKTPAHYPLIIWDDGHKSFFLPSGKAVGPLNQAAEQGRS</sequence>
<evidence type="ECO:0000313" key="1">
    <source>
        <dbReference type="EMBL" id="EAT15231.1"/>
    </source>
</evidence>
<dbReference type="EMBL" id="AAEW02000012">
    <property type="protein sequence ID" value="EAT15231.1"/>
    <property type="molecule type" value="Genomic_DNA"/>
</dbReference>
<protein>
    <submittedName>
        <fullName evidence="1">Uncharacterized protein</fullName>
    </submittedName>
</protein>
<keyword evidence="2" id="KW-1185">Reference proteome</keyword>